<dbReference type="GO" id="GO:0039666">
    <property type="term" value="P:virion attachment to host cell pilus"/>
    <property type="evidence" value="ECO:0007669"/>
    <property type="project" value="UniProtKB-KW"/>
</dbReference>
<evidence type="ECO:0000256" key="3">
    <source>
        <dbReference type="ARBA" id="ARBA00022804"/>
    </source>
</evidence>
<gene>
    <name evidence="8" type="primary">mat</name>
    <name evidence="8" type="ORF">LEVIOR01_1</name>
</gene>
<evidence type="ECO:0000313" key="8">
    <source>
        <dbReference type="EMBL" id="SLL96482.1"/>
    </source>
</evidence>
<comment type="similarity">
    <text evidence="7">Belongs to the Leviviricetes maturation protein family.</text>
</comment>
<dbReference type="EMBL" id="LT821717">
    <property type="protein sequence ID" value="SLL96482.1"/>
    <property type="molecule type" value="Genomic_DNA"/>
</dbReference>
<dbReference type="RefSeq" id="YP_010084018.1">
    <property type="nucleotide sequence ID" value="NC_055056.1"/>
</dbReference>
<keyword evidence="5" id="KW-1175">Viral attachment to host cell pilus</keyword>
<dbReference type="KEGG" id="vg:65073051"/>
<dbReference type="GeneID" id="65073051"/>
<evidence type="ECO:0000256" key="5">
    <source>
        <dbReference type="ARBA" id="ARBA00023104"/>
    </source>
</evidence>
<dbReference type="Pfam" id="PF03863">
    <property type="entry name" value="Phage_mat-A"/>
    <property type="match status" value="1"/>
</dbReference>
<organism evidence="8 9">
    <name type="scientific">ssRNA phage LeviOr01</name>
    <dbReference type="NCBI Taxonomy" id="2848094"/>
    <lineage>
        <taxon>Viruses</taxon>
        <taxon>Riboviria</taxon>
        <taxon>Orthornavirae</taxon>
        <taxon>Lenarviricota</taxon>
        <taxon>Leviviricetes</taxon>
        <taxon>Norzivirales</taxon>
        <taxon>Fiersviridae</taxon>
        <taxon>Pepevirus</taxon>
        <taxon>Pepevirus sp. 'spumicola'</taxon>
    </lineage>
</organism>
<name>A0A1U6U245_9VIRU</name>
<evidence type="ECO:0000313" key="9">
    <source>
        <dbReference type="Proteomes" id="UP000189773"/>
    </source>
</evidence>
<evidence type="ECO:0000256" key="6">
    <source>
        <dbReference type="ARBA" id="ARBA00023296"/>
    </source>
</evidence>
<keyword evidence="3" id="KW-1161">Viral attachment to host cell</keyword>
<evidence type="ECO:0000256" key="4">
    <source>
        <dbReference type="ARBA" id="ARBA00022844"/>
    </source>
</evidence>
<reference evidence="9" key="1">
    <citation type="submission" date="2016-12" db="EMBL/GenBank/DDBJ databases">
        <authorList>
            <person name="Song W.-J."/>
            <person name="Kurnit D.M."/>
        </authorList>
    </citation>
    <scope>NUCLEOTIDE SEQUENCE [LARGE SCALE GENOMIC DNA]</scope>
</reference>
<dbReference type="GO" id="GO:0044423">
    <property type="term" value="C:virion component"/>
    <property type="evidence" value="ECO:0007669"/>
    <property type="project" value="UniProtKB-KW"/>
</dbReference>
<keyword evidence="2" id="KW-0945">Host-virus interaction</keyword>
<protein>
    <submittedName>
        <fullName evidence="8">Maturation protein</fullName>
    </submittedName>
</protein>
<keyword evidence="6" id="KW-1160">Virus entry into host cell</keyword>
<dbReference type="InterPro" id="IPR005563">
    <property type="entry name" value="A_protein"/>
</dbReference>
<sequence>MRSETQEWEIYPCWHGKPPKTSGPTVVDSKGNIDVSAIPCETESNAGVTKGNHVDALPYWSDRLLVTVEPRVRNISYGVAVTRMPVPPPENTCIPDGDPGGSKTIVRNKYSIDPFEWAAAPTFDLPEVSPAELEFLRGMADTRALASLNKAMVNLPMLFKERRETLKMAAGKVGVLADAARSIQQRDFSRYRKVAKRDRRRVARDIANEHLEFIFGWLPLIAEVEGAMDYIAQERFEFIKGRGSHVITRDQKVHVSAPVLGLDGWYGYNREVARAELNGIRHELIGMRTNLRMDITSAIAGDARQLGFEPISTLYDMVPLSFVSGWVTNFDAYVRTIAPLVGLSFRTGSRNLRKQVVLDVAGRVLEQNPPTYPAPWKAWVEERDRSVSLLTGNRTRDERSLVLELPKASLHWDVDVGFNEVTAAISLLIQRKLKPLQRAIGIKQFRYRGPKPKWLQEIRYRKP</sequence>
<evidence type="ECO:0000256" key="2">
    <source>
        <dbReference type="ARBA" id="ARBA00022581"/>
    </source>
</evidence>
<comment type="subcellular location">
    <subcellularLocation>
        <location evidence="1">Virion</location>
    </subcellularLocation>
</comment>
<evidence type="ECO:0000256" key="7">
    <source>
        <dbReference type="ARBA" id="ARBA00035110"/>
    </source>
</evidence>
<evidence type="ECO:0000256" key="1">
    <source>
        <dbReference type="ARBA" id="ARBA00004328"/>
    </source>
</evidence>
<proteinExistence type="inferred from homology"/>
<accession>A0A1U6U245</accession>
<keyword evidence="4" id="KW-0946">Virion</keyword>
<dbReference type="Proteomes" id="UP000189773">
    <property type="component" value="Segment"/>
</dbReference>